<proteinExistence type="predicted"/>
<organism evidence="1">
    <name type="scientific">Dichomitus squalens</name>
    <dbReference type="NCBI Taxonomy" id="114155"/>
    <lineage>
        <taxon>Eukaryota</taxon>
        <taxon>Fungi</taxon>
        <taxon>Dikarya</taxon>
        <taxon>Basidiomycota</taxon>
        <taxon>Agaricomycotina</taxon>
        <taxon>Agaricomycetes</taxon>
        <taxon>Polyporales</taxon>
        <taxon>Polyporaceae</taxon>
        <taxon>Dichomitus</taxon>
    </lineage>
</organism>
<dbReference type="EMBL" id="ML143491">
    <property type="protein sequence ID" value="TBU23935.1"/>
    <property type="molecule type" value="Genomic_DNA"/>
</dbReference>
<sequence length="74" mass="8235">MNGEDLPPELWGLIITYLPSLDKRTCLSVPKLIHDLALPCVFSHLALRLGVLLPGERESRDGDAEKDLTTYCIT</sequence>
<evidence type="ECO:0000313" key="1">
    <source>
        <dbReference type="EMBL" id="TBU23935.1"/>
    </source>
</evidence>
<dbReference type="OrthoDB" id="3238099at2759"/>
<reference evidence="1" key="1">
    <citation type="submission" date="2019-01" db="EMBL/GenBank/DDBJ databases">
        <title>Draft genome sequences of three monokaryotic isolates of the white-rot basidiomycete fungus Dichomitus squalens.</title>
        <authorList>
            <consortium name="DOE Joint Genome Institute"/>
            <person name="Lopez S.C."/>
            <person name="Andreopoulos B."/>
            <person name="Pangilinan J."/>
            <person name="Lipzen A."/>
            <person name="Riley R."/>
            <person name="Ahrendt S."/>
            <person name="Ng V."/>
            <person name="Barry K."/>
            <person name="Daum C."/>
            <person name="Grigoriev I.V."/>
            <person name="Hilden K.S."/>
            <person name="Makela M.R."/>
            <person name="de Vries R.P."/>
        </authorList>
    </citation>
    <scope>NUCLEOTIDE SEQUENCE [LARGE SCALE GENOMIC DNA]</scope>
    <source>
        <strain evidence="1">OM18370.1</strain>
    </source>
</reference>
<gene>
    <name evidence="1" type="ORF">BD311DRAFT_767504</name>
</gene>
<protein>
    <submittedName>
        <fullName evidence="1">Uncharacterized protein</fullName>
    </submittedName>
</protein>
<dbReference type="AlphaFoldDB" id="A0A4Q9M9Z2"/>
<accession>A0A4Q9M9Z2</accession>
<name>A0A4Q9M9Z2_9APHY</name>
<dbReference type="Proteomes" id="UP000292957">
    <property type="component" value="Unassembled WGS sequence"/>
</dbReference>